<sequence>METAICGRLRLSPNHVFNPKPAFYSDFAQDKWLQAKPICIRKKNKKQAVFAKWTNKFLLLASCSAFPICIRISFFELLDIGKLMVRRTIETQIAVKYLCLLSGLKMMFVNNENCGVQTLVVKTRELVLQVVVDGYILQLVDAFSPSGDKNAICKGSCTNLGIPMAISATGSGKGGGLLERPIIEKTTPGRESEFDVRKSRKTSPPYRVILHNDNYNKREYVVQVLMKVIPGMTLDNAVNIMQEAHHNGLSVVIICTQADAEEHCMQLRGNGLLSSIEPAGGGC</sequence>
<evidence type="ECO:0000256" key="1">
    <source>
        <dbReference type="SAM" id="Phobius"/>
    </source>
</evidence>
<dbReference type="InterPro" id="IPR003769">
    <property type="entry name" value="ClpS_core"/>
</dbReference>
<dbReference type="EMBL" id="JAEACU010000010">
    <property type="protein sequence ID" value="KAH7516570.1"/>
    <property type="molecule type" value="Genomic_DNA"/>
</dbReference>
<dbReference type="GO" id="GO:0030163">
    <property type="term" value="P:protein catabolic process"/>
    <property type="evidence" value="ECO:0007669"/>
    <property type="project" value="InterPro"/>
</dbReference>
<keyword evidence="1" id="KW-1133">Transmembrane helix</keyword>
<dbReference type="PANTHER" id="PTHR33473:SF17">
    <property type="entry name" value="ATP-DEPENDENT CLP PROTEASE ADAPTER PROTEIN CLPS1, CHLOROPLASTIC"/>
    <property type="match status" value="1"/>
</dbReference>
<name>A0A978UP18_ZIZJJ</name>
<feature type="domain" description="Adaptor protein ClpS core" evidence="2">
    <location>
        <begin position="202"/>
        <end position="269"/>
    </location>
</feature>
<dbReference type="SUPFAM" id="SSF54736">
    <property type="entry name" value="ClpS-like"/>
    <property type="match status" value="1"/>
</dbReference>
<reference evidence="3" key="1">
    <citation type="journal article" date="2021" name="Front. Plant Sci.">
        <title>Chromosome-Scale Genome Assembly for Chinese Sour Jujube and Insights Into Its Genome Evolution and Domestication Signature.</title>
        <authorList>
            <person name="Shen L.-Y."/>
            <person name="Luo H."/>
            <person name="Wang X.-L."/>
            <person name="Wang X.-M."/>
            <person name="Qiu X.-J."/>
            <person name="Liu H."/>
            <person name="Zhou S.-S."/>
            <person name="Jia K.-H."/>
            <person name="Nie S."/>
            <person name="Bao Y.-T."/>
            <person name="Zhang R.-G."/>
            <person name="Yun Q.-Z."/>
            <person name="Chai Y.-H."/>
            <person name="Lu J.-Y."/>
            <person name="Li Y."/>
            <person name="Zhao S.-W."/>
            <person name="Mao J.-F."/>
            <person name="Jia S.-G."/>
            <person name="Mao Y.-M."/>
        </authorList>
    </citation>
    <scope>NUCLEOTIDE SEQUENCE</scope>
    <source>
        <strain evidence="3">AT0</strain>
        <tissue evidence="3">Leaf</tissue>
    </source>
</reference>
<dbReference type="InterPro" id="IPR014719">
    <property type="entry name" value="Ribosomal_bL12_C/ClpS-like"/>
</dbReference>
<dbReference type="FunFam" id="3.30.1390.10:FF:000006">
    <property type="entry name" value="ATP-dependent Clp protease adapter protein CLPS1, chloroplastic"/>
    <property type="match status" value="1"/>
</dbReference>
<evidence type="ECO:0000313" key="3">
    <source>
        <dbReference type="EMBL" id="KAH7516570.1"/>
    </source>
</evidence>
<keyword evidence="1" id="KW-0812">Transmembrane</keyword>
<keyword evidence="1" id="KW-0472">Membrane</keyword>
<accession>A0A978UP18</accession>
<gene>
    <name evidence="3" type="ORF">FEM48_Zijuj10G0149100</name>
</gene>
<dbReference type="Proteomes" id="UP000813462">
    <property type="component" value="Unassembled WGS sequence"/>
</dbReference>
<evidence type="ECO:0000313" key="4">
    <source>
        <dbReference type="Proteomes" id="UP000813462"/>
    </source>
</evidence>
<evidence type="ECO:0000259" key="2">
    <source>
        <dbReference type="Pfam" id="PF02617"/>
    </source>
</evidence>
<dbReference type="AlphaFoldDB" id="A0A978UP18"/>
<dbReference type="PANTHER" id="PTHR33473">
    <property type="entry name" value="ATP-DEPENDENT CLP PROTEASE ADAPTER PROTEIN CLPS1, CHLOROPLASTIC"/>
    <property type="match status" value="1"/>
</dbReference>
<comment type="caution">
    <text evidence="3">The sequence shown here is derived from an EMBL/GenBank/DDBJ whole genome shotgun (WGS) entry which is preliminary data.</text>
</comment>
<feature type="transmembrane region" description="Helical" evidence="1">
    <location>
        <begin position="57"/>
        <end position="78"/>
    </location>
</feature>
<protein>
    <recommendedName>
        <fullName evidence="2">Adaptor protein ClpS core domain-containing protein</fullName>
    </recommendedName>
</protein>
<dbReference type="Pfam" id="PF02617">
    <property type="entry name" value="ClpS"/>
    <property type="match status" value="1"/>
</dbReference>
<dbReference type="GO" id="GO:0006508">
    <property type="term" value="P:proteolysis"/>
    <property type="evidence" value="ECO:0007669"/>
    <property type="project" value="InterPro"/>
</dbReference>
<proteinExistence type="inferred from homology"/>
<organism evidence="3 4">
    <name type="scientific">Ziziphus jujuba var. spinosa</name>
    <dbReference type="NCBI Taxonomy" id="714518"/>
    <lineage>
        <taxon>Eukaryota</taxon>
        <taxon>Viridiplantae</taxon>
        <taxon>Streptophyta</taxon>
        <taxon>Embryophyta</taxon>
        <taxon>Tracheophyta</taxon>
        <taxon>Spermatophyta</taxon>
        <taxon>Magnoliopsida</taxon>
        <taxon>eudicotyledons</taxon>
        <taxon>Gunneridae</taxon>
        <taxon>Pentapetalae</taxon>
        <taxon>rosids</taxon>
        <taxon>fabids</taxon>
        <taxon>Rosales</taxon>
        <taxon>Rhamnaceae</taxon>
        <taxon>Paliureae</taxon>
        <taxon>Ziziphus</taxon>
    </lineage>
</organism>
<dbReference type="Gene3D" id="3.30.1390.10">
    <property type="match status" value="1"/>
</dbReference>
<dbReference type="InterPro" id="IPR022935">
    <property type="entry name" value="ClpS"/>
</dbReference>
<dbReference type="HAMAP" id="MF_00302">
    <property type="entry name" value="ClpS"/>
    <property type="match status" value="1"/>
</dbReference>